<evidence type="ECO:0000313" key="2">
    <source>
        <dbReference type="Proteomes" id="UP001161247"/>
    </source>
</evidence>
<sequence>MGKGARNKKQAAAAGGSGKVLGAVVRVRPLQEVEAKVGTLADSITGLLGAVETMSLQLGEISSSVKGVFVSGCGKSTPAEPVLLMDSETDIVSEFRNLKQNTNVAEYREKFEELRDLLLEWLKPDIKLSIGNRKPKTLCHAFNLAHIEEIEMEVMKDKLMSSGGNEQNMPSKYPLVDLGPDHPLKFGALVGENPIKILICTENVHNYDYASLAISTGREIEEGEPILVNFSLLGYREVSRFKCPSFRWTVKGEESVADVRIVEIKAAYQVLLGKDWLHYDFLLRHTPVGMTLETEGEIIGMGLLDKRKAAASSKSNRM</sequence>
<dbReference type="EMBL" id="OX459121">
    <property type="protein sequence ID" value="CAI9102165.1"/>
    <property type="molecule type" value="Genomic_DNA"/>
</dbReference>
<keyword evidence="2" id="KW-1185">Reference proteome</keyword>
<organism evidence="1 2">
    <name type="scientific">Oldenlandia corymbosa var. corymbosa</name>
    <dbReference type="NCBI Taxonomy" id="529605"/>
    <lineage>
        <taxon>Eukaryota</taxon>
        <taxon>Viridiplantae</taxon>
        <taxon>Streptophyta</taxon>
        <taxon>Embryophyta</taxon>
        <taxon>Tracheophyta</taxon>
        <taxon>Spermatophyta</taxon>
        <taxon>Magnoliopsida</taxon>
        <taxon>eudicotyledons</taxon>
        <taxon>Gunneridae</taxon>
        <taxon>Pentapetalae</taxon>
        <taxon>asterids</taxon>
        <taxon>lamiids</taxon>
        <taxon>Gentianales</taxon>
        <taxon>Rubiaceae</taxon>
        <taxon>Rubioideae</taxon>
        <taxon>Spermacoceae</taxon>
        <taxon>Hedyotis-Oldenlandia complex</taxon>
        <taxon>Oldenlandia</taxon>
    </lineage>
</organism>
<name>A0AAV1D4Y8_OLDCO</name>
<proteinExistence type="predicted"/>
<dbReference type="Proteomes" id="UP001161247">
    <property type="component" value="Chromosome 4"/>
</dbReference>
<evidence type="ECO:0000313" key="1">
    <source>
        <dbReference type="EMBL" id="CAI9102165.1"/>
    </source>
</evidence>
<reference evidence="1" key="1">
    <citation type="submission" date="2023-03" db="EMBL/GenBank/DDBJ databases">
        <authorList>
            <person name="Julca I."/>
        </authorList>
    </citation>
    <scope>NUCLEOTIDE SEQUENCE</scope>
</reference>
<accession>A0AAV1D4Y8</accession>
<gene>
    <name evidence="1" type="ORF">OLC1_LOCUS11569</name>
</gene>
<protein>
    <submittedName>
        <fullName evidence="1">OLC1v1000387C1</fullName>
    </submittedName>
</protein>
<dbReference type="AlphaFoldDB" id="A0AAV1D4Y8"/>